<keyword evidence="5 13" id="KW-0963">Cytoplasm</keyword>
<dbReference type="GO" id="GO:0003725">
    <property type="term" value="F:double-stranded RNA binding"/>
    <property type="evidence" value="ECO:0007669"/>
    <property type="project" value="UniProtKB-UniRule"/>
</dbReference>
<dbReference type="NCBIfam" id="TIGR00057">
    <property type="entry name" value="L-threonylcarbamoyladenylate synthase"/>
    <property type="match status" value="1"/>
</dbReference>
<keyword evidence="8 13" id="KW-0548">Nucleotidyltransferase</keyword>
<feature type="binding site" evidence="14">
    <location>
        <position position="143"/>
    </location>
    <ligand>
        <name>ATP</name>
        <dbReference type="ChEBI" id="CHEBI:30616"/>
    </ligand>
</feature>
<evidence type="ECO:0000256" key="8">
    <source>
        <dbReference type="ARBA" id="ARBA00022695"/>
    </source>
</evidence>
<evidence type="ECO:0000313" key="16">
    <source>
        <dbReference type="EMBL" id="CAG4998700.1"/>
    </source>
</evidence>
<protein>
    <recommendedName>
        <fullName evidence="4 13">Threonylcarbamoyl-AMP synthase</fullName>
        <shortName evidence="13">TC-AMP synthase</shortName>
        <ecNumber evidence="3 13">2.7.7.87</ecNumber>
    </recommendedName>
    <alternativeName>
        <fullName evidence="11 13">L-threonylcarbamoyladenylate synthase</fullName>
    </alternativeName>
</protein>
<evidence type="ECO:0000256" key="13">
    <source>
        <dbReference type="PIRNR" id="PIRNR004930"/>
    </source>
</evidence>
<dbReference type="EC" id="2.7.7.87" evidence="3 13"/>
<dbReference type="GO" id="GO:0005737">
    <property type="term" value="C:cytoplasm"/>
    <property type="evidence" value="ECO:0007669"/>
    <property type="project" value="UniProtKB-SubCell"/>
</dbReference>
<feature type="binding site" evidence="14">
    <location>
        <position position="27"/>
    </location>
    <ligand>
        <name>L-threonine</name>
        <dbReference type="ChEBI" id="CHEBI:57926"/>
    </ligand>
</feature>
<dbReference type="Gene3D" id="3.90.870.10">
    <property type="entry name" value="DHBP synthase"/>
    <property type="match status" value="1"/>
</dbReference>
<feature type="binding site" evidence="14">
    <location>
        <position position="50"/>
    </location>
    <ligand>
        <name>ATP</name>
        <dbReference type="ChEBI" id="CHEBI:30616"/>
    </ligand>
</feature>
<dbReference type="Gene3D" id="3.40.50.11030">
    <property type="entry name" value="Threonylcarbamoyl-AMP synthase, C-terminal domain"/>
    <property type="match status" value="1"/>
</dbReference>
<dbReference type="InterPro" id="IPR038385">
    <property type="entry name" value="Sua5/YwlC_C"/>
</dbReference>
<dbReference type="AlphaFoldDB" id="A0A916JCF1"/>
<dbReference type="SUPFAM" id="SSF55821">
    <property type="entry name" value="YrdC/RibB"/>
    <property type="match status" value="1"/>
</dbReference>
<evidence type="ECO:0000256" key="4">
    <source>
        <dbReference type="ARBA" id="ARBA00015492"/>
    </source>
</evidence>
<comment type="function">
    <text evidence="13">Required for the formation of a threonylcarbamoyl group on adenosine at position 37 (t(6)A37) in tRNAs that read codons beginning with adenine.</text>
</comment>
<feature type="binding site" evidence="14">
    <location>
        <position position="133"/>
    </location>
    <ligand>
        <name>L-threonine</name>
        <dbReference type="ChEBI" id="CHEBI:57926"/>
    </ligand>
</feature>
<sequence>MAEIGTDIKRAKEILEEGFLVGIPTETVYGLAGNALNEKAVLSIFETKNRPAFDPLIIHTDSLEKIGDLVSFLPEKALLLARRYWPGPLTLLLPKKTIVPDLVTSGLNTVAVRIPDHPLTLSLLATLDFPLAAPSANPFGYISPTCASHVQQQLGDKIPYILDGGLCTVGVESTIIGFSEDIPTVFRLGGLALEDIEKVIGKVGRLSHSTSNPQAPGMLKSHYAPRKPFVLKDRHTFSSGENSETGYLLYKEYLDGVDQQYQRLLSPGGNMQEAARHLFAYLRELDTLPVTKIEAEFVPDEGLGRAINDRLKRAAAV</sequence>
<dbReference type="InterPro" id="IPR005145">
    <property type="entry name" value="Sua5_C"/>
</dbReference>
<evidence type="ECO:0000259" key="15">
    <source>
        <dbReference type="PROSITE" id="PS51163"/>
    </source>
</evidence>
<dbReference type="GO" id="GO:0000049">
    <property type="term" value="F:tRNA binding"/>
    <property type="evidence" value="ECO:0007669"/>
    <property type="project" value="TreeGrafter"/>
</dbReference>
<dbReference type="Proteomes" id="UP000680038">
    <property type="component" value="Unassembled WGS sequence"/>
</dbReference>
<dbReference type="Pfam" id="PF01300">
    <property type="entry name" value="Sua5_yciO_yrdC"/>
    <property type="match status" value="1"/>
</dbReference>
<organism evidence="16 17">
    <name type="scientific">Dyadobacter helix</name>
    <dbReference type="NCBI Taxonomy" id="2822344"/>
    <lineage>
        <taxon>Bacteria</taxon>
        <taxon>Pseudomonadati</taxon>
        <taxon>Bacteroidota</taxon>
        <taxon>Cytophagia</taxon>
        <taxon>Cytophagales</taxon>
        <taxon>Spirosomataceae</taxon>
        <taxon>Dyadobacter</taxon>
    </lineage>
</organism>
<dbReference type="PIRSF" id="PIRSF004930">
    <property type="entry name" value="Tln_factor_SUA5"/>
    <property type="match status" value="1"/>
</dbReference>
<dbReference type="EMBL" id="CAJRAF010000002">
    <property type="protein sequence ID" value="CAG4998700.1"/>
    <property type="molecule type" value="Genomic_DNA"/>
</dbReference>
<proteinExistence type="inferred from homology"/>
<evidence type="ECO:0000256" key="11">
    <source>
        <dbReference type="ARBA" id="ARBA00029774"/>
    </source>
</evidence>
<comment type="catalytic activity">
    <reaction evidence="12 13">
        <text>L-threonine + hydrogencarbonate + ATP = L-threonylcarbamoyladenylate + diphosphate + H2O</text>
        <dbReference type="Rhea" id="RHEA:36407"/>
        <dbReference type="ChEBI" id="CHEBI:15377"/>
        <dbReference type="ChEBI" id="CHEBI:17544"/>
        <dbReference type="ChEBI" id="CHEBI:30616"/>
        <dbReference type="ChEBI" id="CHEBI:33019"/>
        <dbReference type="ChEBI" id="CHEBI:57926"/>
        <dbReference type="ChEBI" id="CHEBI:73682"/>
        <dbReference type="EC" id="2.7.7.87"/>
    </reaction>
</comment>
<evidence type="ECO:0000313" key="17">
    <source>
        <dbReference type="Proteomes" id="UP000680038"/>
    </source>
</evidence>
<evidence type="ECO:0000256" key="1">
    <source>
        <dbReference type="ARBA" id="ARBA00004496"/>
    </source>
</evidence>
<feature type="binding site" evidence="14">
    <location>
        <position position="59"/>
    </location>
    <ligand>
        <name>ATP</name>
        <dbReference type="ChEBI" id="CHEBI:30616"/>
    </ligand>
</feature>
<evidence type="ECO:0000256" key="14">
    <source>
        <dbReference type="PIRSR" id="PIRSR004930-1"/>
    </source>
</evidence>
<evidence type="ECO:0000256" key="7">
    <source>
        <dbReference type="ARBA" id="ARBA00022694"/>
    </source>
</evidence>
<dbReference type="PROSITE" id="PS51163">
    <property type="entry name" value="YRDC"/>
    <property type="match status" value="1"/>
</dbReference>
<keyword evidence="17" id="KW-1185">Reference proteome</keyword>
<feature type="binding site" evidence="14">
    <location>
        <position position="173"/>
    </location>
    <ligand>
        <name>L-threonine</name>
        <dbReference type="ChEBI" id="CHEBI:57926"/>
    </ligand>
</feature>
<evidence type="ECO:0000256" key="6">
    <source>
        <dbReference type="ARBA" id="ARBA00022679"/>
    </source>
</evidence>
<comment type="similarity">
    <text evidence="2 13">Belongs to the SUA5 family.</text>
</comment>
<comment type="subcellular location">
    <subcellularLocation>
        <location evidence="1 13">Cytoplasm</location>
    </subcellularLocation>
</comment>
<feature type="binding site" evidence="14">
    <location>
        <position position="187"/>
    </location>
    <ligand>
        <name>ATP</name>
        <dbReference type="ChEBI" id="CHEBI:30616"/>
    </ligand>
</feature>
<dbReference type="RefSeq" id="WP_215238737.1">
    <property type="nucleotide sequence ID" value="NZ_CAJRAF010000002.1"/>
</dbReference>
<evidence type="ECO:0000256" key="2">
    <source>
        <dbReference type="ARBA" id="ARBA00007663"/>
    </source>
</evidence>
<dbReference type="GO" id="GO:0006450">
    <property type="term" value="P:regulation of translational fidelity"/>
    <property type="evidence" value="ECO:0007669"/>
    <property type="project" value="TreeGrafter"/>
</dbReference>
<dbReference type="Pfam" id="PF03481">
    <property type="entry name" value="Sua5_C"/>
    <property type="match status" value="1"/>
</dbReference>
<evidence type="ECO:0000256" key="12">
    <source>
        <dbReference type="ARBA" id="ARBA00048366"/>
    </source>
</evidence>
<feature type="binding site" evidence="14">
    <location>
        <position position="223"/>
    </location>
    <ligand>
        <name>ATP</name>
        <dbReference type="ChEBI" id="CHEBI:30616"/>
    </ligand>
</feature>
<dbReference type="InterPro" id="IPR050156">
    <property type="entry name" value="TC-AMP_synthase_SUA5"/>
</dbReference>
<feature type="binding site" evidence="14">
    <location>
        <position position="109"/>
    </location>
    <ligand>
        <name>ATP</name>
        <dbReference type="ChEBI" id="CHEBI:30616"/>
    </ligand>
</feature>
<dbReference type="InterPro" id="IPR017945">
    <property type="entry name" value="DHBP_synth_RibB-like_a/b_dom"/>
</dbReference>
<dbReference type="InterPro" id="IPR006070">
    <property type="entry name" value="Sua5-like_dom"/>
</dbReference>
<dbReference type="GO" id="GO:0061710">
    <property type="term" value="F:L-threonylcarbamoyladenylate synthase"/>
    <property type="evidence" value="ECO:0007669"/>
    <property type="project" value="UniProtKB-EC"/>
</dbReference>
<dbReference type="FunFam" id="3.90.870.10:FF:000009">
    <property type="entry name" value="Threonylcarbamoyl-AMP synthase, putative"/>
    <property type="match status" value="1"/>
</dbReference>
<keyword evidence="6 13" id="KW-0808">Transferase</keyword>
<evidence type="ECO:0000256" key="9">
    <source>
        <dbReference type="ARBA" id="ARBA00022741"/>
    </source>
</evidence>
<gene>
    <name evidence="16" type="primary">ywlC</name>
    <name evidence="16" type="ORF">DYBT9275_02061</name>
</gene>
<comment type="caution">
    <text evidence="16">The sequence shown here is derived from an EMBL/GenBank/DDBJ whole genome shotgun (WGS) entry which is preliminary data.</text>
</comment>
<evidence type="ECO:0000256" key="5">
    <source>
        <dbReference type="ARBA" id="ARBA00022490"/>
    </source>
</evidence>
<dbReference type="GO" id="GO:0005524">
    <property type="term" value="F:ATP binding"/>
    <property type="evidence" value="ECO:0007669"/>
    <property type="project" value="UniProtKB-UniRule"/>
</dbReference>
<feature type="binding site" evidence="14">
    <location>
        <position position="135"/>
    </location>
    <ligand>
        <name>ATP</name>
        <dbReference type="ChEBI" id="CHEBI:30616"/>
    </ligand>
</feature>
<accession>A0A916JCF1</accession>
<name>A0A916JCF1_9BACT</name>
<reference evidence="16" key="1">
    <citation type="submission" date="2021-04" db="EMBL/GenBank/DDBJ databases">
        <authorList>
            <person name="Rodrigo-Torres L."/>
            <person name="Arahal R. D."/>
            <person name="Lucena T."/>
        </authorList>
    </citation>
    <scope>NUCLEOTIDE SEQUENCE</scope>
    <source>
        <strain evidence="16">CECT 9275</strain>
    </source>
</reference>
<feature type="binding site" evidence="14">
    <location>
        <position position="113"/>
    </location>
    <ligand>
        <name>L-threonine</name>
        <dbReference type="ChEBI" id="CHEBI:57926"/>
    </ligand>
</feature>
<dbReference type="PANTHER" id="PTHR17490:SF16">
    <property type="entry name" value="THREONYLCARBAMOYL-AMP SYNTHASE"/>
    <property type="match status" value="1"/>
</dbReference>
<dbReference type="PANTHER" id="PTHR17490">
    <property type="entry name" value="SUA5"/>
    <property type="match status" value="1"/>
</dbReference>
<evidence type="ECO:0000256" key="3">
    <source>
        <dbReference type="ARBA" id="ARBA00012584"/>
    </source>
</evidence>
<feature type="domain" description="YrdC-like" evidence="15">
    <location>
        <begin position="5"/>
        <end position="191"/>
    </location>
</feature>
<dbReference type="InterPro" id="IPR010923">
    <property type="entry name" value="T(6)A37_SUA5"/>
</dbReference>
<keyword evidence="9 13" id="KW-0547">Nucleotide-binding</keyword>
<dbReference type="GO" id="GO:0008033">
    <property type="term" value="P:tRNA processing"/>
    <property type="evidence" value="ECO:0007669"/>
    <property type="project" value="UniProtKB-KW"/>
</dbReference>
<keyword evidence="10 13" id="KW-0067">ATP-binding</keyword>
<keyword evidence="7 13" id="KW-0819">tRNA processing</keyword>
<evidence type="ECO:0000256" key="10">
    <source>
        <dbReference type="ARBA" id="ARBA00022840"/>
    </source>
</evidence>